<name>A0AAW1RV10_9CHLO</name>
<dbReference type="InterPro" id="IPR007527">
    <property type="entry name" value="Znf_SWIM"/>
</dbReference>
<evidence type="ECO:0000256" key="1">
    <source>
        <dbReference type="PROSITE-ProRule" id="PRU00175"/>
    </source>
</evidence>
<dbReference type="PANTHER" id="PTHR21540">
    <property type="entry name" value="RING FINGER AND SWIM DOMAIN-CONTAINING PROTEIN 2"/>
    <property type="match status" value="1"/>
</dbReference>
<organism evidence="4 5">
    <name type="scientific">Elliptochloris bilobata</name>
    <dbReference type="NCBI Taxonomy" id="381761"/>
    <lineage>
        <taxon>Eukaryota</taxon>
        <taxon>Viridiplantae</taxon>
        <taxon>Chlorophyta</taxon>
        <taxon>core chlorophytes</taxon>
        <taxon>Trebouxiophyceae</taxon>
        <taxon>Trebouxiophyceae incertae sedis</taxon>
        <taxon>Elliptochloris clade</taxon>
        <taxon>Elliptochloris</taxon>
    </lineage>
</organism>
<dbReference type="PROSITE" id="PS50966">
    <property type="entry name" value="ZF_SWIM"/>
    <property type="match status" value="1"/>
</dbReference>
<comment type="caution">
    <text evidence="4">The sequence shown here is derived from an EMBL/GenBank/DDBJ whole genome shotgun (WGS) entry which is preliminary data.</text>
</comment>
<dbReference type="Pfam" id="PF04434">
    <property type="entry name" value="SWIM"/>
    <property type="match status" value="1"/>
</dbReference>
<evidence type="ECO:0008006" key="6">
    <source>
        <dbReference type="Google" id="ProtNLM"/>
    </source>
</evidence>
<dbReference type="GO" id="GO:0061630">
    <property type="term" value="F:ubiquitin protein ligase activity"/>
    <property type="evidence" value="ECO:0007669"/>
    <property type="project" value="InterPro"/>
</dbReference>
<feature type="domain" description="SWIM-type" evidence="3">
    <location>
        <begin position="37"/>
        <end position="70"/>
    </location>
</feature>
<dbReference type="GO" id="GO:0008270">
    <property type="term" value="F:zinc ion binding"/>
    <property type="evidence" value="ECO:0007669"/>
    <property type="project" value="UniProtKB-KW"/>
</dbReference>
<evidence type="ECO:0000259" key="2">
    <source>
        <dbReference type="PROSITE" id="PS50089"/>
    </source>
</evidence>
<dbReference type="Gene3D" id="3.30.40.10">
    <property type="entry name" value="Zinc/RING finger domain, C3HC4 (zinc finger)"/>
    <property type="match status" value="1"/>
</dbReference>
<keyword evidence="1" id="KW-0863">Zinc-finger</keyword>
<dbReference type="InterPro" id="IPR013083">
    <property type="entry name" value="Znf_RING/FYVE/PHD"/>
</dbReference>
<proteinExistence type="predicted"/>
<dbReference type="EMBL" id="JALJOU010000022">
    <property type="protein sequence ID" value="KAK9837298.1"/>
    <property type="molecule type" value="Genomic_DNA"/>
</dbReference>
<dbReference type="Pfam" id="PF13639">
    <property type="entry name" value="zf-RING_2"/>
    <property type="match status" value="1"/>
</dbReference>
<dbReference type="InterPro" id="IPR001841">
    <property type="entry name" value="Znf_RING"/>
</dbReference>
<dbReference type="PANTHER" id="PTHR21540:SF0">
    <property type="entry name" value="PHD FAMILY PROTEIN"/>
    <property type="match status" value="1"/>
</dbReference>
<dbReference type="AlphaFoldDB" id="A0AAW1RV10"/>
<dbReference type="PROSITE" id="PS50089">
    <property type="entry name" value="ZF_RING_2"/>
    <property type="match status" value="1"/>
</dbReference>
<sequence>MERALPGSGHRIFLISREKQSADKETFTVLGAKADVYTVVIGRQPSCNCPDSRIRRNICKHHMFVMLRCLGLSPNDPRVWQRALTQVEAEQILGGAEQALGGVLADDAVRRAYLELMGKPVGGLKAAAAPVKQRPLDSDACPICFDQLSKKESVIFCTTCGNNVHAQCFDMWTSQRQKQGADPVCVFCRAPWPVNKPEGRAKKGKGRAASRPTDIVNLLGASQAHQSANLTQRALYGNGRRYEEEYYEGSDGNYE</sequence>
<keyword evidence="1" id="KW-0479">Metal-binding</keyword>
<keyword evidence="1" id="KW-0862">Zinc</keyword>
<protein>
    <recommendedName>
        <fullName evidence="6">Mitogen-activated protein kinase kinase kinase 1</fullName>
    </recommendedName>
</protein>
<evidence type="ECO:0000259" key="3">
    <source>
        <dbReference type="PROSITE" id="PS50966"/>
    </source>
</evidence>
<feature type="domain" description="RING-type" evidence="2">
    <location>
        <begin position="141"/>
        <end position="189"/>
    </location>
</feature>
<evidence type="ECO:0000313" key="5">
    <source>
        <dbReference type="Proteomes" id="UP001445335"/>
    </source>
</evidence>
<reference evidence="4 5" key="1">
    <citation type="journal article" date="2024" name="Nat. Commun.">
        <title>Phylogenomics reveals the evolutionary origins of lichenization in chlorophyte algae.</title>
        <authorList>
            <person name="Puginier C."/>
            <person name="Libourel C."/>
            <person name="Otte J."/>
            <person name="Skaloud P."/>
            <person name="Haon M."/>
            <person name="Grisel S."/>
            <person name="Petersen M."/>
            <person name="Berrin J.G."/>
            <person name="Delaux P.M."/>
            <person name="Dal Grande F."/>
            <person name="Keller J."/>
        </authorList>
    </citation>
    <scope>NUCLEOTIDE SEQUENCE [LARGE SCALE GENOMIC DNA]</scope>
    <source>
        <strain evidence="4 5">SAG 245.80</strain>
    </source>
</reference>
<dbReference type="Proteomes" id="UP001445335">
    <property type="component" value="Unassembled WGS sequence"/>
</dbReference>
<dbReference type="SUPFAM" id="SSF57850">
    <property type="entry name" value="RING/U-box"/>
    <property type="match status" value="1"/>
</dbReference>
<keyword evidence="5" id="KW-1185">Reference proteome</keyword>
<gene>
    <name evidence="4" type="ORF">WJX81_004763</name>
</gene>
<evidence type="ECO:0000313" key="4">
    <source>
        <dbReference type="EMBL" id="KAK9837298.1"/>
    </source>
</evidence>
<accession>A0AAW1RV10</accession>
<dbReference type="InterPro" id="IPR039903">
    <property type="entry name" value="Zswim2"/>
</dbReference>